<feature type="compositionally biased region" description="Polar residues" evidence="5">
    <location>
        <begin position="723"/>
        <end position="738"/>
    </location>
</feature>
<dbReference type="AlphaFoldDB" id="A0A5C2SR63"/>
<dbReference type="Gene3D" id="3.30.40.10">
    <property type="entry name" value="Zinc/RING finger domain, C3HC4 (zinc finger)"/>
    <property type="match status" value="2"/>
</dbReference>
<dbReference type="SUPFAM" id="SSF57903">
    <property type="entry name" value="FYVE/PHD zinc finger"/>
    <property type="match status" value="2"/>
</dbReference>
<feature type="region of interest" description="Disordered" evidence="5">
    <location>
        <begin position="155"/>
        <end position="197"/>
    </location>
</feature>
<dbReference type="GO" id="GO:0032221">
    <property type="term" value="C:Rpd3S complex"/>
    <property type="evidence" value="ECO:0007669"/>
    <property type="project" value="TreeGrafter"/>
</dbReference>
<sequence>MASVEGVPAYLQPGVSVSQPPHLEGDPSLATEILPGPPPLAAIQQLGIPRKDHKKTTVTFSYLPASDPGTTYTTHFALGSISAAPTDMDGTRRKRARLDKGAESTRSQRASARSLAVLATPPDPIIVPEATASSSHALSDFDPALLPLDSDDAMVSRATSAHAEDTPPEVPESSTRHRTRPTKDKGKGKGREREPAVKVKEEPGVVSLEVAPSLSNEDHCSACRSLGALVYCDGCPRAFHWLCLDPPMEASDLPEGESRWFCPACVLEQRPSPKPPTSLKFMAPLVHELSNKIPAEFQLPQDIRSFFKDVGTTTRGTYQDMSEVKQARFNRHGQLEDRDPYRLKDRNGDSVLCFRCGTSALPPGMAADTPTMKRARRSVANNVNNYETGRPIISCDYCHLHWHLDCLETPLSVMPPWSKKWMCPNHAEGVLQPKRRIPRANATPIDITKTRQWNNGIIEVIQADTAPQPARVPDKLNMDEVLINGRRYRVPERIITLDFWDKIARNRRGESASEIREYQVSSALSSPLTSLSSFADDHESITPFSIDGANHTQDDVNIAQVGRSSRRRQRGIEGAPARQMLCDMQLHGSSSSTVRGGARAKSRTNGVRAKAVKVEPQEVTLQAHKGTAPSGSISAETSRPRRPAASHTVSARSRSSKRSGRSGDDEVPMDVDFELPQLVISSGKRPDARRKAARPPEPVGHAVQASPSTANGVHLTTAEGDKTSTGQGATEPSSSSISLRAKRTRQPARGKARAELTIKPDPDQMDTDLSLLAPPPPKASNSKKKASAHAHKPVTPPATNGSVPNPIPTLKIRLPRIGAFTSPSTVTAQPSATDASKASPTKAANPAATAAATRPRRSLRRQTSVPTPLNSTSVSEAGSSSRRNDAGLSASPVEPF</sequence>
<proteinExistence type="predicted"/>
<feature type="compositionally biased region" description="Polar residues" evidence="5">
    <location>
        <begin position="861"/>
        <end position="881"/>
    </location>
</feature>
<dbReference type="PANTHER" id="PTHR47636:SF1">
    <property type="entry name" value="TRANSCRIPTIONAL REGULATORY PROTEIN RCO1"/>
    <property type="match status" value="1"/>
</dbReference>
<dbReference type="InterPro" id="IPR011011">
    <property type="entry name" value="Znf_FYVE_PHD"/>
</dbReference>
<dbReference type="OrthoDB" id="5876363at2759"/>
<keyword evidence="2 4" id="KW-0863">Zinc-finger</keyword>
<feature type="compositionally biased region" description="Basic residues" evidence="5">
    <location>
        <begin position="781"/>
        <end position="792"/>
    </location>
</feature>
<dbReference type="GO" id="GO:0006357">
    <property type="term" value="P:regulation of transcription by RNA polymerase II"/>
    <property type="evidence" value="ECO:0007669"/>
    <property type="project" value="TreeGrafter"/>
</dbReference>
<evidence type="ECO:0000256" key="5">
    <source>
        <dbReference type="SAM" id="MobiDB-lite"/>
    </source>
</evidence>
<feature type="compositionally biased region" description="Basic residues" evidence="5">
    <location>
        <begin position="740"/>
        <end position="751"/>
    </location>
</feature>
<feature type="compositionally biased region" description="Basic and acidic residues" evidence="5">
    <location>
        <begin position="752"/>
        <end position="762"/>
    </location>
</feature>
<keyword evidence="8" id="KW-1185">Reference proteome</keyword>
<protein>
    <recommendedName>
        <fullName evidence="6">PHD-type domain-containing protein</fullName>
    </recommendedName>
</protein>
<evidence type="ECO:0000259" key="6">
    <source>
        <dbReference type="PROSITE" id="PS50016"/>
    </source>
</evidence>
<dbReference type="PANTHER" id="PTHR47636">
    <property type="entry name" value="TRANSCRIPTIONAL REGULATORY PROTEIN RCO1"/>
    <property type="match status" value="1"/>
</dbReference>
<dbReference type="CDD" id="cd15534">
    <property type="entry name" value="PHD2_PHF12_Rco1"/>
    <property type="match status" value="1"/>
</dbReference>
<evidence type="ECO:0000256" key="1">
    <source>
        <dbReference type="ARBA" id="ARBA00022723"/>
    </source>
</evidence>
<evidence type="ECO:0000256" key="4">
    <source>
        <dbReference type="PROSITE-ProRule" id="PRU00146"/>
    </source>
</evidence>
<evidence type="ECO:0000256" key="3">
    <source>
        <dbReference type="ARBA" id="ARBA00022833"/>
    </source>
</evidence>
<keyword evidence="3" id="KW-0862">Zinc</keyword>
<dbReference type="STRING" id="1328759.A0A5C2SR63"/>
<feature type="compositionally biased region" description="Basic and acidic residues" evidence="5">
    <location>
        <begin position="181"/>
        <end position="197"/>
    </location>
</feature>
<dbReference type="Proteomes" id="UP000313359">
    <property type="component" value="Unassembled WGS sequence"/>
</dbReference>
<dbReference type="InterPro" id="IPR019786">
    <property type="entry name" value="Zinc_finger_PHD-type_CS"/>
</dbReference>
<accession>A0A5C2SR63</accession>
<dbReference type="EMBL" id="ML122251">
    <property type="protein sequence ID" value="RPD65831.1"/>
    <property type="molecule type" value="Genomic_DNA"/>
</dbReference>
<feature type="region of interest" description="Disordered" evidence="5">
    <location>
        <begin position="584"/>
        <end position="896"/>
    </location>
</feature>
<organism evidence="7 8">
    <name type="scientific">Lentinus tigrinus ALCF2SS1-6</name>
    <dbReference type="NCBI Taxonomy" id="1328759"/>
    <lineage>
        <taxon>Eukaryota</taxon>
        <taxon>Fungi</taxon>
        <taxon>Dikarya</taxon>
        <taxon>Basidiomycota</taxon>
        <taxon>Agaricomycotina</taxon>
        <taxon>Agaricomycetes</taxon>
        <taxon>Polyporales</taxon>
        <taxon>Polyporaceae</taxon>
        <taxon>Lentinus</taxon>
    </lineage>
</organism>
<dbReference type="InterPro" id="IPR019787">
    <property type="entry name" value="Znf_PHD-finger"/>
</dbReference>
<dbReference type="InterPro" id="IPR001965">
    <property type="entry name" value="Znf_PHD"/>
</dbReference>
<dbReference type="CDD" id="cd15535">
    <property type="entry name" value="PHD1_Rco1"/>
    <property type="match status" value="1"/>
</dbReference>
<name>A0A5C2SR63_9APHY</name>
<feature type="region of interest" description="Disordered" evidence="5">
    <location>
        <begin position="560"/>
        <end position="579"/>
    </location>
</feature>
<keyword evidence="1" id="KW-0479">Metal-binding</keyword>
<feature type="compositionally biased region" description="Low complexity" evidence="5">
    <location>
        <begin position="835"/>
        <end position="853"/>
    </location>
</feature>
<dbReference type="InterPro" id="IPR052819">
    <property type="entry name" value="Chromatin_regulatory_protein"/>
</dbReference>
<feature type="region of interest" description="Disordered" evidence="5">
    <location>
        <begin position="84"/>
        <end position="113"/>
    </location>
</feature>
<feature type="domain" description="PHD-type" evidence="6">
    <location>
        <begin position="217"/>
        <end position="268"/>
    </location>
</feature>
<dbReference type="SMART" id="SM00249">
    <property type="entry name" value="PHD"/>
    <property type="match status" value="2"/>
</dbReference>
<dbReference type="PROSITE" id="PS01359">
    <property type="entry name" value="ZF_PHD_1"/>
    <property type="match status" value="1"/>
</dbReference>
<evidence type="ECO:0000313" key="7">
    <source>
        <dbReference type="EMBL" id="RPD65831.1"/>
    </source>
</evidence>
<reference evidence="7" key="1">
    <citation type="journal article" date="2018" name="Genome Biol. Evol.">
        <title>Genomics and development of Lentinus tigrinus, a white-rot wood-decaying mushroom with dimorphic fruiting bodies.</title>
        <authorList>
            <person name="Wu B."/>
            <person name="Xu Z."/>
            <person name="Knudson A."/>
            <person name="Carlson A."/>
            <person name="Chen N."/>
            <person name="Kovaka S."/>
            <person name="LaButti K."/>
            <person name="Lipzen A."/>
            <person name="Pennachio C."/>
            <person name="Riley R."/>
            <person name="Schakwitz W."/>
            <person name="Umezawa K."/>
            <person name="Ohm R.A."/>
            <person name="Grigoriev I.V."/>
            <person name="Nagy L.G."/>
            <person name="Gibbons J."/>
            <person name="Hibbett D."/>
        </authorList>
    </citation>
    <scope>NUCLEOTIDE SEQUENCE [LARGE SCALE GENOMIC DNA]</scope>
    <source>
        <strain evidence="7">ALCF2SS1-6</strain>
    </source>
</reference>
<dbReference type="Pfam" id="PF00628">
    <property type="entry name" value="PHD"/>
    <property type="match status" value="2"/>
</dbReference>
<dbReference type="PROSITE" id="PS50016">
    <property type="entry name" value="ZF_PHD_2"/>
    <property type="match status" value="1"/>
</dbReference>
<feature type="compositionally biased region" description="Polar residues" evidence="5">
    <location>
        <begin position="821"/>
        <end position="834"/>
    </location>
</feature>
<evidence type="ECO:0000313" key="8">
    <source>
        <dbReference type="Proteomes" id="UP000313359"/>
    </source>
</evidence>
<dbReference type="InterPro" id="IPR013083">
    <property type="entry name" value="Znf_RING/FYVE/PHD"/>
</dbReference>
<evidence type="ECO:0000256" key="2">
    <source>
        <dbReference type="ARBA" id="ARBA00022771"/>
    </source>
</evidence>
<dbReference type="GO" id="GO:0008270">
    <property type="term" value="F:zinc ion binding"/>
    <property type="evidence" value="ECO:0007669"/>
    <property type="project" value="UniProtKB-KW"/>
</dbReference>
<gene>
    <name evidence="7" type="ORF">L227DRAFT_492366</name>
</gene>